<dbReference type="Pfam" id="PF05175">
    <property type="entry name" value="MTS"/>
    <property type="match status" value="1"/>
</dbReference>
<reference evidence="6 7" key="1">
    <citation type="journal article" date="2019" name="Environ. Microbiol.">
        <title>Species interactions and distinct microbial communities in high Arctic permafrost affected cryosols are associated with the CH4 and CO2 gas fluxes.</title>
        <authorList>
            <person name="Altshuler I."/>
            <person name="Hamel J."/>
            <person name="Turney S."/>
            <person name="Magnuson E."/>
            <person name="Levesque R."/>
            <person name="Greer C."/>
            <person name="Whyte L.G."/>
        </authorList>
    </citation>
    <scope>NUCLEOTIDE SEQUENCE [LARGE SCALE GENOMIC DNA]</scope>
    <source>
        <strain evidence="6 7">S5.20</strain>
    </source>
</reference>
<evidence type="ECO:0000313" key="6">
    <source>
        <dbReference type="EMBL" id="TPG28085.1"/>
    </source>
</evidence>
<dbReference type="PANTHER" id="PTHR45875">
    <property type="entry name" value="METHYLTRANSFERASE N6AMT1"/>
    <property type="match status" value="1"/>
</dbReference>
<dbReference type="GO" id="GO:0035657">
    <property type="term" value="C:eRF1 methyltransferase complex"/>
    <property type="evidence" value="ECO:0007669"/>
    <property type="project" value="TreeGrafter"/>
</dbReference>
<dbReference type="InterPro" id="IPR029063">
    <property type="entry name" value="SAM-dependent_MTases_sf"/>
</dbReference>
<dbReference type="PROSITE" id="PS00092">
    <property type="entry name" value="N6_MTASE"/>
    <property type="match status" value="1"/>
</dbReference>
<dbReference type="InterPro" id="IPR052190">
    <property type="entry name" value="Euk-Arch_PrmC-MTase"/>
</dbReference>
<sequence>MTAVLTHTLPVAVAAGVYTPQQDSHLLINTLQRTTGVSGRTVVDLCTGSGIVAIAAARMGATRVSAWDISARAVQCTRDNAAAAGVLVDARLGPIDRAVAHGPYDVVVSNPPYVPTPPHTGGEVIPAHAGPAWAWDAGRDGRLILDQLCAYASDLLTIDGTLLLAQSEFAGIDQTVHCLRSAGLSADVVASQVIPFGPVMHARAGWLEGTGLLDLDRRDERIAVIRATKPRHPGVRPSATT</sequence>
<dbReference type="GO" id="GO:0008276">
    <property type="term" value="F:protein methyltransferase activity"/>
    <property type="evidence" value="ECO:0007669"/>
    <property type="project" value="TreeGrafter"/>
</dbReference>
<comment type="similarity">
    <text evidence="1">Belongs to the eukaryotic/archaeal PrmC-related family.</text>
</comment>
<evidence type="ECO:0000256" key="2">
    <source>
        <dbReference type="ARBA" id="ARBA00022603"/>
    </source>
</evidence>
<dbReference type="OrthoDB" id="8746524at2"/>
<dbReference type="Gene3D" id="3.40.50.150">
    <property type="entry name" value="Vaccinia Virus protein VP39"/>
    <property type="match status" value="1"/>
</dbReference>
<protein>
    <submittedName>
        <fullName evidence="6">Methyltransferase domain-containing protein</fullName>
    </submittedName>
</protein>
<organism evidence="6 7">
    <name type="scientific">Mycolicibacterium hodleri</name>
    <dbReference type="NCBI Taxonomy" id="49897"/>
    <lineage>
        <taxon>Bacteria</taxon>
        <taxon>Bacillati</taxon>
        <taxon>Actinomycetota</taxon>
        <taxon>Actinomycetes</taxon>
        <taxon>Mycobacteriales</taxon>
        <taxon>Mycobacteriaceae</taxon>
        <taxon>Mycolicibacterium</taxon>
    </lineage>
</organism>
<dbReference type="GO" id="GO:0032259">
    <property type="term" value="P:methylation"/>
    <property type="evidence" value="ECO:0007669"/>
    <property type="project" value="UniProtKB-KW"/>
</dbReference>
<dbReference type="InterPro" id="IPR002052">
    <property type="entry name" value="DNA_methylase_N6_adenine_CS"/>
</dbReference>
<evidence type="ECO:0000313" key="7">
    <source>
        <dbReference type="Proteomes" id="UP000320095"/>
    </source>
</evidence>
<dbReference type="PANTHER" id="PTHR45875:SF1">
    <property type="entry name" value="METHYLTRANSFERASE N6AMT1"/>
    <property type="match status" value="1"/>
</dbReference>
<dbReference type="RefSeq" id="WP_140699111.1">
    <property type="nucleotide sequence ID" value="NZ_RCZG01000020.1"/>
</dbReference>
<feature type="domain" description="Methyltransferase small" evidence="5">
    <location>
        <begin position="22"/>
        <end position="113"/>
    </location>
</feature>
<dbReference type="SUPFAM" id="SSF53335">
    <property type="entry name" value="S-adenosyl-L-methionine-dependent methyltransferases"/>
    <property type="match status" value="1"/>
</dbReference>
<dbReference type="InterPro" id="IPR007848">
    <property type="entry name" value="Small_mtfrase_dom"/>
</dbReference>
<gene>
    <name evidence="6" type="ORF">EAH80_28535</name>
</gene>
<evidence type="ECO:0000259" key="5">
    <source>
        <dbReference type="Pfam" id="PF05175"/>
    </source>
</evidence>
<keyword evidence="3 6" id="KW-0808">Transferase</keyword>
<dbReference type="GO" id="GO:0008757">
    <property type="term" value="F:S-adenosylmethionine-dependent methyltransferase activity"/>
    <property type="evidence" value="ECO:0007669"/>
    <property type="project" value="TreeGrafter"/>
</dbReference>
<dbReference type="Proteomes" id="UP000320095">
    <property type="component" value="Unassembled WGS sequence"/>
</dbReference>
<keyword evidence="2 6" id="KW-0489">Methyltransferase</keyword>
<dbReference type="EMBL" id="RCZG01000020">
    <property type="protein sequence ID" value="TPG28085.1"/>
    <property type="molecule type" value="Genomic_DNA"/>
</dbReference>
<evidence type="ECO:0000256" key="1">
    <source>
        <dbReference type="ARBA" id="ARBA00006149"/>
    </source>
</evidence>
<evidence type="ECO:0000256" key="3">
    <source>
        <dbReference type="ARBA" id="ARBA00022679"/>
    </source>
</evidence>
<dbReference type="CDD" id="cd02440">
    <property type="entry name" value="AdoMet_MTases"/>
    <property type="match status" value="1"/>
</dbReference>
<proteinExistence type="inferred from homology"/>
<name>A0A502DRM3_9MYCO</name>
<dbReference type="GO" id="GO:0008170">
    <property type="term" value="F:N-methyltransferase activity"/>
    <property type="evidence" value="ECO:0007669"/>
    <property type="project" value="UniProtKB-ARBA"/>
</dbReference>
<keyword evidence="7" id="KW-1185">Reference proteome</keyword>
<comment type="caution">
    <text evidence="6">The sequence shown here is derived from an EMBL/GenBank/DDBJ whole genome shotgun (WGS) entry which is preliminary data.</text>
</comment>
<evidence type="ECO:0000256" key="4">
    <source>
        <dbReference type="ARBA" id="ARBA00022691"/>
    </source>
</evidence>
<dbReference type="GO" id="GO:0003676">
    <property type="term" value="F:nucleic acid binding"/>
    <property type="evidence" value="ECO:0007669"/>
    <property type="project" value="InterPro"/>
</dbReference>
<keyword evidence="4" id="KW-0949">S-adenosyl-L-methionine</keyword>
<dbReference type="AlphaFoldDB" id="A0A502DRM3"/>
<accession>A0A502DRM3</accession>